<evidence type="ECO:0000256" key="1">
    <source>
        <dbReference type="PROSITE-ProRule" id="PRU00409"/>
    </source>
</evidence>
<dbReference type="PANTHER" id="PTHR21621:SF0">
    <property type="entry name" value="BETA-CITRYLGLUTAMATE SYNTHASE B-RELATED"/>
    <property type="match status" value="1"/>
</dbReference>
<comment type="caution">
    <text evidence="3">The sequence shown here is derived from an EMBL/GenBank/DDBJ whole genome shotgun (WGS) entry which is preliminary data.</text>
</comment>
<evidence type="ECO:0000313" key="4">
    <source>
        <dbReference type="Proteomes" id="UP001549320"/>
    </source>
</evidence>
<dbReference type="SUPFAM" id="SSF56059">
    <property type="entry name" value="Glutathione synthetase ATP-binding domain-like"/>
    <property type="match status" value="1"/>
</dbReference>
<evidence type="ECO:0000313" key="3">
    <source>
        <dbReference type="EMBL" id="MET4575427.1"/>
    </source>
</evidence>
<dbReference type="Pfam" id="PF14401">
    <property type="entry name" value="RLAN"/>
    <property type="match status" value="1"/>
</dbReference>
<feature type="domain" description="ATP-grasp" evidence="2">
    <location>
        <begin position="292"/>
        <end position="366"/>
    </location>
</feature>
<name>A0ABV2Q4A2_9BURK</name>
<sequence>MNSDHLVVVEKISDFRWNDPDIEIITAERFIAEGSRIRRRPGKVINLCRSYSYLSIGYYCSLLAEARGDRVTPSVETILDLQRKKLQAASLPTLNRLVGSLKEVPKSVRSLTLHVFFGEIEDQQLAALARKSFEIFRCPLLEIELERLEKSGGWQISALHPLEPRDVDPERDVAFIRGLSKFTRRAWKPAVQPRTYRMDLAILHDPKDPLPPSNLKTLRRISSIAETMDISVELIEKKDLSRLTQFDALFIRETTAVSHHTFQFARMAQSEGMPVIDDPASILRCTNKAFLAELLQENGVATPKTYLLSRQSLAGFGIKLTYPVVLKVPDGAFSRSVKKADDAVQLQAIAQEMLKESDVILVQEFMYTEFDWRIGVLEGKPLFAAQYHMCRDH</sequence>
<dbReference type="Gene3D" id="3.30.1490.20">
    <property type="entry name" value="ATP-grasp fold, A domain"/>
    <property type="match status" value="1"/>
</dbReference>
<accession>A0ABV2Q4A2</accession>
<dbReference type="InterPro" id="IPR025839">
    <property type="entry name" value="RLAN_dom"/>
</dbReference>
<dbReference type="Gene3D" id="3.40.50.20">
    <property type="match status" value="1"/>
</dbReference>
<proteinExistence type="predicted"/>
<keyword evidence="4" id="KW-1185">Reference proteome</keyword>
<dbReference type="EMBL" id="JBEPSH010000001">
    <property type="protein sequence ID" value="MET4575427.1"/>
    <property type="molecule type" value="Genomic_DNA"/>
</dbReference>
<organism evidence="3 4">
    <name type="scientific">Ottowia thiooxydans</name>
    <dbReference type="NCBI Taxonomy" id="219182"/>
    <lineage>
        <taxon>Bacteria</taxon>
        <taxon>Pseudomonadati</taxon>
        <taxon>Pseudomonadota</taxon>
        <taxon>Betaproteobacteria</taxon>
        <taxon>Burkholderiales</taxon>
        <taxon>Comamonadaceae</taxon>
        <taxon>Ottowia</taxon>
    </lineage>
</organism>
<evidence type="ECO:0000259" key="2">
    <source>
        <dbReference type="PROSITE" id="PS50975"/>
    </source>
</evidence>
<keyword evidence="1" id="KW-0067">ATP-binding</keyword>
<dbReference type="RefSeq" id="WP_354440865.1">
    <property type="nucleotide sequence ID" value="NZ_JBEPSH010000001.1"/>
</dbReference>
<dbReference type="PANTHER" id="PTHR21621">
    <property type="entry name" value="RIBOSOMAL PROTEIN S6 MODIFICATION PROTEIN"/>
    <property type="match status" value="1"/>
</dbReference>
<gene>
    <name evidence="3" type="ORF">ABIE13_000524</name>
</gene>
<reference evidence="3 4" key="1">
    <citation type="submission" date="2024-06" db="EMBL/GenBank/DDBJ databases">
        <title>Sorghum-associated microbial communities from plants grown in Nebraska, USA.</title>
        <authorList>
            <person name="Schachtman D."/>
        </authorList>
    </citation>
    <scope>NUCLEOTIDE SEQUENCE [LARGE SCALE GENOMIC DNA]</scope>
    <source>
        <strain evidence="3 4">2709</strain>
    </source>
</reference>
<dbReference type="PROSITE" id="PS50975">
    <property type="entry name" value="ATP_GRASP"/>
    <property type="match status" value="1"/>
</dbReference>
<dbReference type="InterPro" id="IPR011761">
    <property type="entry name" value="ATP-grasp"/>
</dbReference>
<keyword evidence="1" id="KW-0547">Nucleotide-binding</keyword>
<protein>
    <submittedName>
        <fullName evidence="3">Glutathione synthase/RimK-type ligase-like ATP-grasp enzyme</fullName>
    </submittedName>
</protein>
<dbReference type="InterPro" id="IPR013815">
    <property type="entry name" value="ATP_grasp_subdomain_1"/>
</dbReference>
<dbReference type="Proteomes" id="UP001549320">
    <property type="component" value="Unassembled WGS sequence"/>
</dbReference>